<dbReference type="SUPFAM" id="SSF47188">
    <property type="entry name" value="Hemerythrin-like"/>
    <property type="match status" value="1"/>
</dbReference>
<dbReference type="CDD" id="cd12107">
    <property type="entry name" value="Hemerythrin"/>
    <property type="match status" value="1"/>
</dbReference>
<evidence type="ECO:0000256" key="3">
    <source>
        <dbReference type="ARBA" id="ARBA00023004"/>
    </source>
</evidence>
<dbReference type="InterPro" id="IPR050669">
    <property type="entry name" value="Hemerythrin"/>
</dbReference>
<dbReference type="PANTHER" id="PTHR37164">
    <property type="entry name" value="BACTERIOHEMERYTHRIN"/>
    <property type="match status" value="1"/>
</dbReference>
<evidence type="ECO:0000313" key="6">
    <source>
        <dbReference type="EMBL" id="SDG42352.1"/>
    </source>
</evidence>
<dbReference type="Gene3D" id="3.40.50.2300">
    <property type="match status" value="1"/>
</dbReference>
<dbReference type="STRING" id="83401.SAMN05421742_101205"/>
<dbReference type="InterPro" id="IPR001789">
    <property type="entry name" value="Sig_transdc_resp-reg_receiver"/>
</dbReference>
<dbReference type="Pfam" id="PF01814">
    <property type="entry name" value="Hemerythrin"/>
    <property type="match status" value="1"/>
</dbReference>
<keyword evidence="3" id="KW-0408">Iron</keyword>
<comment type="similarity">
    <text evidence="1">Belongs to the hemerythrin family.</text>
</comment>
<reference evidence="7" key="1">
    <citation type="submission" date="2016-10" db="EMBL/GenBank/DDBJ databases">
        <authorList>
            <person name="Varghese N."/>
            <person name="Submissions S."/>
        </authorList>
    </citation>
    <scope>NUCLEOTIDE SEQUENCE [LARGE SCALE GENOMIC DNA]</scope>
    <source>
        <strain evidence="7">930I</strain>
    </source>
</reference>
<dbReference type="EMBL" id="FNCV01000001">
    <property type="protein sequence ID" value="SDG42352.1"/>
    <property type="molecule type" value="Genomic_DNA"/>
</dbReference>
<feature type="modified residue" description="4-aspartylphosphate" evidence="4">
    <location>
        <position position="246"/>
    </location>
</feature>
<evidence type="ECO:0000256" key="1">
    <source>
        <dbReference type="ARBA" id="ARBA00010587"/>
    </source>
</evidence>
<sequence length="326" mass="36868">MRSDLRAVFTETAPMIDPATRQRLVSWTDELSVRSPTLDLHHQILVGCLNRMILLEPVWRDSLPAVYRELLMIVSYCKIHFFIEEEAMRKAGVAAATVEEHGAIHRRILGKMDQSVKAFNTDPAAFPFAETLKFLHMWLVRHILDEDRRHYAEAMASRREVEADIARFRYAQIARKLRQRETGSDGASAGEALSGRWVAVIESNMERRNALIRTLKDQGMQVAQTNRVLDAPALIEAHAPELVFLDWSAEYAGRFARELYRTRSTLVIATLFGDPFEIVEECDTLGVANILGYPCSAQDLVTVTRETLDALVPLRALLLERLGAPA</sequence>
<dbReference type="PROSITE" id="PS50110">
    <property type="entry name" value="RESPONSE_REGULATORY"/>
    <property type="match status" value="1"/>
</dbReference>
<dbReference type="InterPro" id="IPR011006">
    <property type="entry name" value="CheY-like_superfamily"/>
</dbReference>
<evidence type="ECO:0000259" key="5">
    <source>
        <dbReference type="PROSITE" id="PS50110"/>
    </source>
</evidence>
<feature type="domain" description="Response regulatory" evidence="5">
    <location>
        <begin position="197"/>
        <end position="308"/>
    </location>
</feature>
<evidence type="ECO:0000256" key="2">
    <source>
        <dbReference type="ARBA" id="ARBA00022723"/>
    </source>
</evidence>
<dbReference type="Proteomes" id="UP000217076">
    <property type="component" value="Unassembled WGS sequence"/>
</dbReference>
<proteinExistence type="inferred from homology"/>
<dbReference type="GO" id="GO:0046872">
    <property type="term" value="F:metal ion binding"/>
    <property type="evidence" value="ECO:0007669"/>
    <property type="project" value="UniProtKB-KW"/>
</dbReference>
<dbReference type="InterPro" id="IPR012312">
    <property type="entry name" value="Hemerythrin-like"/>
</dbReference>
<dbReference type="InterPro" id="IPR035938">
    <property type="entry name" value="Hemerythrin-like_sf"/>
</dbReference>
<keyword evidence="7" id="KW-1185">Reference proteome</keyword>
<dbReference type="InterPro" id="IPR012827">
    <property type="entry name" value="Hemerythrin_metal-bd"/>
</dbReference>
<dbReference type="Gene3D" id="1.20.120.50">
    <property type="entry name" value="Hemerythrin-like"/>
    <property type="match status" value="1"/>
</dbReference>
<dbReference type="NCBIfam" id="TIGR02481">
    <property type="entry name" value="hemeryth_dom"/>
    <property type="match status" value="1"/>
</dbReference>
<dbReference type="GO" id="GO:0000160">
    <property type="term" value="P:phosphorelay signal transduction system"/>
    <property type="evidence" value="ECO:0007669"/>
    <property type="project" value="InterPro"/>
</dbReference>
<name>A0A1G7U402_9PROT</name>
<gene>
    <name evidence="6" type="ORF">SAMN05421742_101205</name>
</gene>
<evidence type="ECO:0000256" key="4">
    <source>
        <dbReference type="PROSITE-ProRule" id="PRU00169"/>
    </source>
</evidence>
<dbReference type="RefSeq" id="WP_092614094.1">
    <property type="nucleotide sequence ID" value="NZ_FNCV01000001.1"/>
</dbReference>
<dbReference type="AlphaFoldDB" id="A0A1G7U402"/>
<dbReference type="SUPFAM" id="SSF52172">
    <property type="entry name" value="CheY-like"/>
    <property type="match status" value="1"/>
</dbReference>
<accession>A0A1G7U402</accession>
<dbReference type="OrthoDB" id="9774644at2"/>
<organism evidence="6 7">
    <name type="scientific">Roseospirillum parvum</name>
    <dbReference type="NCBI Taxonomy" id="83401"/>
    <lineage>
        <taxon>Bacteria</taxon>
        <taxon>Pseudomonadati</taxon>
        <taxon>Pseudomonadota</taxon>
        <taxon>Alphaproteobacteria</taxon>
        <taxon>Rhodospirillales</taxon>
        <taxon>Rhodospirillaceae</taxon>
        <taxon>Roseospirillum</taxon>
    </lineage>
</organism>
<protein>
    <submittedName>
        <fullName evidence="6">Hemerythrin-like metal-binding domain protein</fullName>
    </submittedName>
</protein>
<dbReference type="PANTHER" id="PTHR37164:SF1">
    <property type="entry name" value="BACTERIOHEMERYTHRIN"/>
    <property type="match status" value="1"/>
</dbReference>
<evidence type="ECO:0000313" key="7">
    <source>
        <dbReference type="Proteomes" id="UP000217076"/>
    </source>
</evidence>
<keyword evidence="4" id="KW-0597">Phosphoprotein</keyword>
<keyword evidence="2" id="KW-0479">Metal-binding</keyword>